<feature type="domain" description="Rab-GAP TBC" evidence="2">
    <location>
        <begin position="237"/>
        <end position="461"/>
    </location>
</feature>
<dbReference type="PANTHER" id="PTHR22957">
    <property type="entry name" value="TBC1 DOMAIN FAMILY MEMBER GTPASE-ACTIVATING PROTEIN"/>
    <property type="match status" value="1"/>
</dbReference>
<comment type="caution">
    <text evidence="3">The sequence shown here is derived from an EMBL/GenBank/DDBJ whole genome shotgun (WGS) entry which is preliminary data.</text>
</comment>
<dbReference type="Gene3D" id="1.10.10.750">
    <property type="entry name" value="Ypt/Rab-GAP domain of gyp1p, domain 1"/>
    <property type="match status" value="1"/>
</dbReference>
<dbReference type="GO" id="GO:0005794">
    <property type="term" value="C:Golgi apparatus"/>
    <property type="evidence" value="ECO:0007669"/>
    <property type="project" value="TreeGrafter"/>
</dbReference>
<sequence>MAARPPPARPHIGLNPTNKFSSYSVADWGEDDAWDSASDSESTSKPDWNRSNARASSSTAPKPVPRPTLNNSSSTLASSYTHVHAPSSYPPKGEQQVPPRNGWTMVRKSTDRGSLESRESGQLGSHAGYEELDADMIIGDMEPEDDDQAAIHHSKPRYEQGVLRVDAEEIVNDPLHLIYRQSEKSASTSKATGTSAVDTEKLMRERSIRTNRRTKFMNCITRDDVDIAQLRKLAWNGVPGDLRPLVWPLLLGYLPLPKPTRASTLARKRREYASLVETTFARGRDGLDQQIWHQIEIDVPRTRPGVRLWMQASTQRSLERILYVWAIRHPASGYVQGINDLATPFFQVFLSAYIDTDPEDFDTGLLPDSVRTAVEADTFWCLSRLLDGIQDNYIAGQPGIHRSVKRMAELVARIDAPLAAHLEVENVEFMQFAFRWMNCLLMREISVQNTIRMWDTYLAEGTDAFSQFHLYVCSAFLVKWSKKLQEMDFQGIIMFLQSLPTQGWTDHEIEMLLSEAFVHYSTWHNAQSHFIGK</sequence>
<evidence type="ECO:0000256" key="1">
    <source>
        <dbReference type="SAM" id="MobiDB-lite"/>
    </source>
</evidence>
<evidence type="ECO:0000259" key="2">
    <source>
        <dbReference type="PROSITE" id="PS50086"/>
    </source>
</evidence>
<dbReference type="InterPro" id="IPR000195">
    <property type="entry name" value="Rab-GAP-TBC_dom"/>
</dbReference>
<dbReference type="InterPro" id="IPR035969">
    <property type="entry name" value="Rab-GAP_TBC_sf"/>
</dbReference>
<evidence type="ECO:0000313" key="4">
    <source>
        <dbReference type="Proteomes" id="UP001215151"/>
    </source>
</evidence>
<dbReference type="EMBL" id="JAPEVG010000286">
    <property type="protein sequence ID" value="KAJ8469530.1"/>
    <property type="molecule type" value="Genomic_DNA"/>
</dbReference>
<evidence type="ECO:0000313" key="3">
    <source>
        <dbReference type="EMBL" id="KAJ8469530.1"/>
    </source>
</evidence>
<dbReference type="Pfam" id="PF00566">
    <property type="entry name" value="RabGAP-TBC"/>
    <property type="match status" value="1"/>
</dbReference>
<dbReference type="Gene3D" id="1.10.8.270">
    <property type="entry name" value="putative rabgap domain of human tbc1 domain family member 14 like domains"/>
    <property type="match status" value="1"/>
</dbReference>
<gene>
    <name evidence="3" type="ORF">ONZ51_g8941</name>
</gene>
<dbReference type="Gene3D" id="1.10.472.80">
    <property type="entry name" value="Ypt/Rab-GAP domain of gyp1p, domain 3"/>
    <property type="match status" value="1"/>
</dbReference>
<accession>A0AAD7TMQ6</accession>
<dbReference type="Proteomes" id="UP001215151">
    <property type="component" value="Unassembled WGS sequence"/>
</dbReference>
<dbReference type="SMART" id="SM00164">
    <property type="entry name" value="TBC"/>
    <property type="match status" value="1"/>
</dbReference>
<proteinExistence type="predicted"/>
<feature type="compositionally biased region" description="Polar residues" evidence="1">
    <location>
        <begin position="15"/>
        <end position="24"/>
    </location>
</feature>
<dbReference type="GO" id="GO:0005096">
    <property type="term" value="F:GTPase activator activity"/>
    <property type="evidence" value="ECO:0007669"/>
    <property type="project" value="TreeGrafter"/>
</dbReference>
<name>A0AAD7TMQ6_9APHY</name>
<protein>
    <recommendedName>
        <fullName evidence="2">Rab-GAP TBC domain-containing protein</fullName>
    </recommendedName>
</protein>
<feature type="compositionally biased region" description="Basic and acidic residues" evidence="1">
    <location>
        <begin position="108"/>
        <end position="119"/>
    </location>
</feature>
<feature type="compositionally biased region" description="Low complexity" evidence="1">
    <location>
        <begin position="68"/>
        <end position="79"/>
    </location>
</feature>
<dbReference type="SUPFAM" id="SSF47923">
    <property type="entry name" value="Ypt/Rab-GAP domain of gyp1p"/>
    <property type="match status" value="2"/>
</dbReference>
<dbReference type="PANTHER" id="PTHR22957:SF26">
    <property type="entry name" value="LD44506P"/>
    <property type="match status" value="1"/>
</dbReference>
<dbReference type="FunFam" id="1.10.472.80:FF:000001">
    <property type="entry name" value="TBC1 domain family member 22B"/>
    <property type="match status" value="1"/>
</dbReference>
<reference evidence="3" key="1">
    <citation type="submission" date="2022-11" db="EMBL/GenBank/DDBJ databases">
        <title>Genome Sequence of Cubamyces cubensis.</title>
        <authorList>
            <person name="Buettner E."/>
        </authorList>
    </citation>
    <scope>NUCLEOTIDE SEQUENCE</scope>
    <source>
        <strain evidence="3">MPL-01</strain>
    </source>
</reference>
<dbReference type="FunFam" id="1.10.8.270:FF:000037">
    <property type="entry name" value="TBC1 domain family member 22A"/>
    <property type="match status" value="1"/>
</dbReference>
<feature type="compositionally biased region" description="Low complexity" evidence="1">
    <location>
        <begin position="49"/>
        <end position="58"/>
    </location>
</feature>
<keyword evidence="4" id="KW-1185">Reference proteome</keyword>
<feature type="region of interest" description="Disordered" evidence="1">
    <location>
        <begin position="1"/>
        <end position="128"/>
    </location>
</feature>
<dbReference type="PROSITE" id="PS50086">
    <property type="entry name" value="TBC_RABGAP"/>
    <property type="match status" value="1"/>
</dbReference>
<organism evidence="3 4">
    <name type="scientific">Trametes cubensis</name>
    <dbReference type="NCBI Taxonomy" id="1111947"/>
    <lineage>
        <taxon>Eukaryota</taxon>
        <taxon>Fungi</taxon>
        <taxon>Dikarya</taxon>
        <taxon>Basidiomycota</taxon>
        <taxon>Agaricomycotina</taxon>
        <taxon>Agaricomycetes</taxon>
        <taxon>Polyporales</taxon>
        <taxon>Polyporaceae</taxon>
        <taxon>Trametes</taxon>
    </lineage>
</organism>
<dbReference type="AlphaFoldDB" id="A0AAD7TMQ6"/>